<protein>
    <submittedName>
        <fullName evidence="4">Ketose-bisphosphate aldolase</fullName>
    </submittedName>
</protein>
<keyword evidence="3" id="KW-0862">Zinc</keyword>
<dbReference type="Proteomes" id="UP000471031">
    <property type="component" value="Unassembled WGS sequence"/>
</dbReference>
<dbReference type="CDD" id="cd00947">
    <property type="entry name" value="TBP_aldolase_IIB"/>
    <property type="match status" value="1"/>
</dbReference>
<organism evidence="4 5">
    <name type="scientific">Heliomicrobium gestii</name>
    <name type="common">Heliobacterium gestii</name>
    <dbReference type="NCBI Taxonomy" id="2699"/>
    <lineage>
        <taxon>Bacteria</taxon>
        <taxon>Bacillati</taxon>
        <taxon>Bacillota</taxon>
        <taxon>Clostridia</taxon>
        <taxon>Eubacteriales</taxon>
        <taxon>Heliobacteriaceae</taxon>
        <taxon>Heliomicrobium</taxon>
    </lineage>
</organism>
<sequence>MPLISSKAMLEEATAGGYAIAAFNVHNLETLDAVMKAAWEEQAPVILQTTPGTCKHAGIKYLVAMATAAAETFPLPVALHLDHGDSADLAYRCIDGGYSSVMVDGSHLAFEENIALVKAVVDYARERGVQVEAELGRIGGVEDDLTVNDSEAAFTDPEKAREYAERTGIDSLAIAIGTAHGMYKGEPTIDFDRLGKIREQMAIPLVLHGCSGLPDGMVRRAIAMGICKINIATELKIAFAAELRAYLEAHPEETDPRKYLKRAHSSVKDLARVKIRLAGANGKADR</sequence>
<dbReference type="NCBIfam" id="NF006626">
    <property type="entry name" value="PRK09195.1"/>
    <property type="match status" value="1"/>
</dbReference>
<feature type="active site" description="Proton donor" evidence="1">
    <location>
        <position position="82"/>
    </location>
</feature>
<dbReference type="GO" id="GO:0008270">
    <property type="term" value="F:zinc ion binding"/>
    <property type="evidence" value="ECO:0007669"/>
    <property type="project" value="InterPro"/>
</dbReference>
<evidence type="ECO:0000256" key="3">
    <source>
        <dbReference type="PIRSR" id="PIRSR001359-3"/>
    </source>
</evidence>
<dbReference type="InterPro" id="IPR050246">
    <property type="entry name" value="Class_II_FBP_aldolase"/>
</dbReference>
<name>A0A845LEM5_HELGE</name>
<dbReference type="SUPFAM" id="SSF51569">
    <property type="entry name" value="Aldolase"/>
    <property type="match status" value="1"/>
</dbReference>
<feature type="binding site" evidence="2">
    <location>
        <begin position="230"/>
        <end position="233"/>
    </location>
    <ligand>
        <name>dihydroxyacetone phosphate</name>
        <dbReference type="ChEBI" id="CHEBI:57642"/>
    </ligand>
</feature>
<feature type="binding site" evidence="3">
    <location>
        <position position="134"/>
    </location>
    <ligand>
        <name>Zn(2+)</name>
        <dbReference type="ChEBI" id="CHEBI:29105"/>
        <label>2</label>
    </ligand>
</feature>
<reference evidence="4 5" key="1">
    <citation type="submission" date="2020-01" db="EMBL/GenBank/DDBJ databases">
        <title>Whole genome sequence of Heliobacterium gestii DSM 11169.</title>
        <authorList>
            <person name="Kyndt J.A."/>
            <person name="Meyer T.E."/>
        </authorList>
    </citation>
    <scope>NUCLEOTIDE SEQUENCE [LARGE SCALE GENOMIC DNA]</scope>
    <source>
        <strain evidence="4 5">DSM 11169</strain>
    </source>
</reference>
<accession>A0A845LEM5</accession>
<feature type="binding site" evidence="3">
    <location>
        <position position="208"/>
    </location>
    <ligand>
        <name>Zn(2+)</name>
        <dbReference type="ChEBI" id="CHEBI:29105"/>
        <label>1</label>
        <note>catalytic</note>
    </ligand>
</feature>
<dbReference type="PROSITE" id="PS00806">
    <property type="entry name" value="ALDOLASE_CLASS_II_2"/>
    <property type="match status" value="1"/>
</dbReference>
<dbReference type="GO" id="GO:0016832">
    <property type="term" value="F:aldehyde-lyase activity"/>
    <property type="evidence" value="ECO:0007669"/>
    <property type="project" value="InterPro"/>
</dbReference>
<dbReference type="Gene3D" id="3.20.20.70">
    <property type="entry name" value="Aldolase class I"/>
    <property type="match status" value="1"/>
</dbReference>
<evidence type="ECO:0000313" key="5">
    <source>
        <dbReference type="Proteomes" id="UP000471031"/>
    </source>
</evidence>
<evidence type="ECO:0000256" key="1">
    <source>
        <dbReference type="PIRSR" id="PIRSR001359-1"/>
    </source>
</evidence>
<dbReference type="NCBIfam" id="NF009374">
    <property type="entry name" value="PRK12737.1"/>
    <property type="match status" value="1"/>
</dbReference>
<feature type="binding site" evidence="3">
    <location>
        <position position="180"/>
    </location>
    <ligand>
        <name>Zn(2+)</name>
        <dbReference type="ChEBI" id="CHEBI:29105"/>
        <label>1</label>
        <note>catalytic</note>
    </ligand>
</feature>
<feature type="binding site" evidence="3">
    <location>
        <position position="104"/>
    </location>
    <ligand>
        <name>Zn(2+)</name>
        <dbReference type="ChEBI" id="CHEBI:29105"/>
        <label>2</label>
    </ligand>
</feature>
<comment type="cofactor">
    <cofactor evidence="3">
        <name>Zn(2+)</name>
        <dbReference type="ChEBI" id="CHEBI:29105"/>
    </cofactor>
    <text evidence="3">Binds 2 Zn(2+) ions per subunit. One is catalytic and the other provides a structural contribution.</text>
</comment>
<dbReference type="EMBL" id="WXEX01000022">
    <property type="protein sequence ID" value="MZP44618.1"/>
    <property type="molecule type" value="Genomic_DNA"/>
</dbReference>
<dbReference type="PANTHER" id="PTHR30304:SF0">
    <property type="entry name" value="D-TAGATOSE-1,6-BISPHOSPHATE ALDOLASE SUBUNIT GATY-RELATED"/>
    <property type="match status" value="1"/>
</dbReference>
<proteinExistence type="predicted"/>
<feature type="binding site" evidence="2">
    <location>
        <begin position="209"/>
        <end position="211"/>
    </location>
    <ligand>
        <name>dihydroxyacetone phosphate</name>
        <dbReference type="ChEBI" id="CHEBI:57642"/>
    </ligand>
</feature>
<dbReference type="PIRSF" id="PIRSF001359">
    <property type="entry name" value="F_bP_aldolase_II"/>
    <property type="match status" value="1"/>
</dbReference>
<dbReference type="OrthoDB" id="9803995at2"/>
<dbReference type="NCBIfam" id="TIGR00167">
    <property type="entry name" value="cbbA"/>
    <property type="match status" value="1"/>
</dbReference>
<feature type="binding site" evidence="2">
    <location>
        <position position="181"/>
    </location>
    <ligand>
        <name>dihydroxyacetone phosphate</name>
        <dbReference type="ChEBI" id="CHEBI:57642"/>
    </ligand>
</feature>
<dbReference type="GO" id="GO:0005975">
    <property type="term" value="P:carbohydrate metabolic process"/>
    <property type="evidence" value="ECO:0007669"/>
    <property type="project" value="InterPro"/>
</dbReference>
<dbReference type="InterPro" id="IPR000771">
    <property type="entry name" value="FBA_II"/>
</dbReference>
<keyword evidence="3" id="KW-0479">Metal-binding</keyword>
<dbReference type="InterPro" id="IPR013785">
    <property type="entry name" value="Aldolase_TIM"/>
</dbReference>
<evidence type="ECO:0000313" key="4">
    <source>
        <dbReference type="EMBL" id="MZP44618.1"/>
    </source>
</evidence>
<dbReference type="Pfam" id="PF01116">
    <property type="entry name" value="F_bP_aldolase"/>
    <property type="match status" value="1"/>
</dbReference>
<dbReference type="RefSeq" id="WP_161263186.1">
    <property type="nucleotide sequence ID" value="NZ_JAFBDC010000023.1"/>
</dbReference>
<evidence type="ECO:0000256" key="2">
    <source>
        <dbReference type="PIRSR" id="PIRSR001359-2"/>
    </source>
</evidence>
<keyword evidence="5" id="KW-1185">Reference proteome</keyword>
<dbReference type="PROSITE" id="PS00602">
    <property type="entry name" value="ALDOLASE_CLASS_II_1"/>
    <property type="match status" value="1"/>
</dbReference>
<comment type="caution">
    <text evidence="4">The sequence shown here is derived from an EMBL/GenBank/DDBJ whole genome shotgun (WGS) entry which is preliminary data.</text>
</comment>
<feature type="binding site" evidence="3">
    <location>
        <position position="83"/>
    </location>
    <ligand>
        <name>Zn(2+)</name>
        <dbReference type="ChEBI" id="CHEBI:29105"/>
        <label>1</label>
        <note>catalytic</note>
    </ligand>
</feature>
<dbReference type="PANTHER" id="PTHR30304">
    <property type="entry name" value="D-TAGATOSE-1,6-BISPHOSPHATE ALDOLASE"/>
    <property type="match status" value="1"/>
</dbReference>
<gene>
    <name evidence="4" type="ORF">GTO89_16470</name>
</gene>
<dbReference type="AlphaFoldDB" id="A0A845LEM5"/>